<protein>
    <recommendedName>
        <fullName evidence="3">NACHT domain-containing protein</fullName>
    </recommendedName>
</protein>
<keyword evidence="5" id="KW-1185">Reference proteome</keyword>
<dbReference type="InterPro" id="IPR027417">
    <property type="entry name" value="P-loop_NTPase"/>
</dbReference>
<accession>A0A840NG74</accession>
<proteinExistence type="predicted"/>
<sequence>MPQRDEQDAIHNETSGHVGGDVHHFGAVHGSVHFTRQPPEDAPLLRTLAREVRVRWELEERRRLVLQELPMRWYSAPAQASEGGAGRDDPREVGEIARFFRDIAPRRLVVLGDAGVGKSVLCMRFVLTTLERRSPDDAVPVLYSLGSWNPSAMSLQDWLIERLSKDYPLPGGVADARNLVLDEKVLPVLDGFDEIPDELHAAALRHLGEYRKRFVLTSRTCAYREALREAGALPDAEVVVLTELDRDDLAATLPSTTAFPGADPWEPVLRRLREAPDEPACAELASVLRNPLMMSLARTVYRRHREPDELLDTARFPTSAALQAHLLEEFLPTAYRNEPELWPKGQHRPWPEQRPQHWLAHLARHVRDSRGQELAWWRVGEMLGAGTRSLVIALLSALVIAVLVTVVHGAIYLVPGGRPPLWSLAEALRDAGFNGPLAGFAVGGAHWIAHLAGRGIPEPSRMRLLFRASPGEQRLPRNGHWLAARALLAVVAAALFGFAARFTEAVVRALRHEPDALLGGWVEGALFAAMFGAGTLIAVGAVSLLEAPVDVRTTAEPIELLRSNRRITLGTVAVFAVVFGIVVALTGFAAHALSGGSLWGFRLEWDVWEAVRLGLLSSFGGGISIALGFTAWGQWIAFGRIWLPLVGRLPWRTAAFLEDARDRQVLRTHGAHYQFRHERLLSHLAPPDRVSAVAR</sequence>
<dbReference type="Gene3D" id="3.40.50.300">
    <property type="entry name" value="P-loop containing nucleotide triphosphate hydrolases"/>
    <property type="match status" value="1"/>
</dbReference>
<evidence type="ECO:0000259" key="3">
    <source>
        <dbReference type="PROSITE" id="PS50837"/>
    </source>
</evidence>
<dbReference type="RefSeq" id="WP_184480826.1">
    <property type="nucleotide sequence ID" value="NZ_JACHIV010000001.1"/>
</dbReference>
<dbReference type="InterPro" id="IPR007111">
    <property type="entry name" value="NACHT_NTPase"/>
</dbReference>
<feature type="compositionally biased region" description="Basic and acidic residues" evidence="1">
    <location>
        <begin position="1"/>
        <end position="11"/>
    </location>
</feature>
<keyword evidence="2" id="KW-0472">Membrane</keyword>
<evidence type="ECO:0000256" key="1">
    <source>
        <dbReference type="SAM" id="MobiDB-lite"/>
    </source>
</evidence>
<reference evidence="4 5" key="1">
    <citation type="submission" date="2020-08" db="EMBL/GenBank/DDBJ databases">
        <title>Sequencing the genomes of 1000 actinobacteria strains.</title>
        <authorList>
            <person name="Klenk H.-P."/>
        </authorList>
    </citation>
    <scope>NUCLEOTIDE SEQUENCE [LARGE SCALE GENOMIC DNA]</scope>
    <source>
        <strain evidence="4 5">DSM 45582</strain>
    </source>
</reference>
<evidence type="ECO:0000313" key="5">
    <source>
        <dbReference type="Proteomes" id="UP000580474"/>
    </source>
</evidence>
<dbReference type="AlphaFoldDB" id="A0A840NG74"/>
<feature type="transmembrane region" description="Helical" evidence="2">
    <location>
        <begin position="566"/>
        <end position="593"/>
    </location>
</feature>
<gene>
    <name evidence="4" type="ORF">BJ969_003988</name>
</gene>
<comment type="caution">
    <text evidence="4">The sequence shown here is derived from an EMBL/GenBank/DDBJ whole genome shotgun (WGS) entry which is preliminary data.</text>
</comment>
<feature type="transmembrane region" description="Helical" evidence="2">
    <location>
        <begin position="390"/>
        <end position="413"/>
    </location>
</feature>
<dbReference type="EMBL" id="JACHIV010000001">
    <property type="protein sequence ID" value="MBB5070900.1"/>
    <property type="molecule type" value="Genomic_DNA"/>
</dbReference>
<dbReference type="Pfam" id="PF05729">
    <property type="entry name" value="NACHT"/>
    <property type="match status" value="1"/>
</dbReference>
<feature type="region of interest" description="Disordered" evidence="1">
    <location>
        <begin position="1"/>
        <end position="20"/>
    </location>
</feature>
<organism evidence="4 5">
    <name type="scientific">Saccharopolyspora gloriosae</name>
    <dbReference type="NCBI Taxonomy" id="455344"/>
    <lineage>
        <taxon>Bacteria</taxon>
        <taxon>Bacillati</taxon>
        <taxon>Actinomycetota</taxon>
        <taxon>Actinomycetes</taxon>
        <taxon>Pseudonocardiales</taxon>
        <taxon>Pseudonocardiaceae</taxon>
        <taxon>Saccharopolyspora</taxon>
    </lineage>
</organism>
<keyword evidence="2" id="KW-0812">Transmembrane</keyword>
<dbReference type="Proteomes" id="UP000580474">
    <property type="component" value="Unassembled WGS sequence"/>
</dbReference>
<feature type="transmembrane region" description="Helical" evidence="2">
    <location>
        <begin position="433"/>
        <end position="453"/>
    </location>
</feature>
<name>A0A840NG74_9PSEU</name>
<dbReference type="PROSITE" id="PS50837">
    <property type="entry name" value="NACHT"/>
    <property type="match status" value="1"/>
</dbReference>
<feature type="domain" description="NACHT" evidence="3">
    <location>
        <begin position="106"/>
        <end position="216"/>
    </location>
</feature>
<evidence type="ECO:0000313" key="4">
    <source>
        <dbReference type="EMBL" id="MBB5070900.1"/>
    </source>
</evidence>
<keyword evidence="2" id="KW-1133">Transmembrane helix</keyword>
<evidence type="ECO:0000256" key="2">
    <source>
        <dbReference type="SAM" id="Phobius"/>
    </source>
</evidence>
<feature type="transmembrane region" description="Helical" evidence="2">
    <location>
        <begin position="520"/>
        <end position="545"/>
    </location>
</feature>
<dbReference type="SUPFAM" id="SSF52540">
    <property type="entry name" value="P-loop containing nucleoside triphosphate hydrolases"/>
    <property type="match status" value="1"/>
</dbReference>
<feature type="transmembrane region" description="Helical" evidence="2">
    <location>
        <begin position="613"/>
        <end position="638"/>
    </location>
</feature>
<feature type="transmembrane region" description="Helical" evidence="2">
    <location>
        <begin position="482"/>
        <end position="500"/>
    </location>
</feature>